<dbReference type="InterPro" id="IPR014284">
    <property type="entry name" value="RNA_pol_sigma-70_dom"/>
</dbReference>
<evidence type="ECO:0000313" key="9">
    <source>
        <dbReference type="Proteomes" id="UP001139158"/>
    </source>
</evidence>
<evidence type="ECO:0000256" key="2">
    <source>
        <dbReference type="ARBA" id="ARBA00023082"/>
    </source>
</evidence>
<protein>
    <submittedName>
        <fullName evidence="8">Sigma-70 family RNA polymerase sigma factor</fullName>
    </submittedName>
</protein>
<dbReference type="InterPro" id="IPR007627">
    <property type="entry name" value="RNA_pol_sigma70_r2"/>
</dbReference>
<keyword evidence="1" id="KW-0805">Transcription regulation</keyword>
<dbReference type="Pfam" id="PF04545">
    <property type="entry name" value="Sigma70_r4"/>
    <property type="match status" value="1"/>
</dbReference>
<comment type="caution">
    <text evidence="8">The sequence shown here is derived from an EMBL/GenBank/DDBJ whole genome shotgun (WGS) entry which is preliminary data.</text>
</comment>
<feature type="region of interest" description="Disordered" evidence="5">
    <location>
        <begin position="1"/>
        <end position="20"/>
    </location>
</feature>
<dbReference type="Pfam" id="PF04542">
    <property type="entry name" value="Sigma70_r2"/>
    <property type="match status" value="1"/>
</dbReference>
<dbReference type="InterPro" id="IPR013325">
    <property type="entry name" value="RNA_pol_sigma_r2"/>
</dbReference>
<feature type="domain" description="RNA polymerase sigma-70 region 2" evidence="6">
    <location>
        <begin position="47"/>
        <end position="108"/>
    </location>
</feature>
<dbReference type="Gene3D" id="1.20.140.160">
    <property type="match status" value="1"/>
</dbReference>
<dbReference type="EMBL" id="JAJFZV010000020">
    <property type="protein sequence ID" value="MCC3299759.1"/>
    <property type="molecule type" value="Genomic_DNA"/>
</dbReference>
<dbReference type="GO" id="GO:0003677">
    <property type="term" value="F:DNA binding"/>
    <property type="evidence" value="ECO:0007669"/>
    <property type="project" value="UniProtKB-KW"/>
</dbReference>
<sequence>MFKAQTLVRPTRNSGKCTAETPVSGNRLTAAERETVILKNIPLVGYLVAEACRRLSGLLERDEVASAGFLGLVSAASTFDPTQEVPFGAYARIRINGAIGDELRSLDWAGRGARQKIKRTRSAVDALTAQLGRVPTQEEIAGLLGVDTRTVRQSIADDGRKVFSLEPGMDWPEDAAYSPEAALVADEERRYLRMAVQALPPRIRYVVEQIYYEDRTVKEIAAETGKSHSAVSQDRTAGIGLLRESVSSYRGEDREVPCSRPGLSRKRMDEYLENVAHLLSDGIPA</sequence>
<dbReference type="NCBIfam" id="TIGR02937">
    <property type="entry name" value="sigma70-ECF"/>
    <property type="match status" value="1"/>
</dbReference>
<dbReference type="RefSeq" id="WP_227897748.1">
    <property type="nucleotide sequence ID" value="NZ_CP099467.1"/>
</dbReference>
<feature type="compositionally biased region" description="Polar residues" evidence="5">
    <location>
        <begin position="11"/>
        <end position="20"/>
    </location>
</feature>
<name>A0A9X1SGV3_9MICC</name>
<accession>A0A9X1SGV3</accession>
<feature type="domain" description="RNA polymerase sigma-70 region 4" evidence="7">
    <location>
        <begin position="196"/>
        <end position="236"/>
    </location>
</feature>
<dbReference type="InterPro" id="IPR007630">
    <property type="entry name" value="RNA_pol_sigma70_r4"/>
</dbReference>
<dbReference type="GO" id="GO:0006352">
    <property type="term" value="P:DNA-templated transcription initiation"/>
    <property type="evidence" value="ECO:0007669"/>
    <property type="project" value="InterPro"/>
</dbReference>
<evidence type="ECO:0000259" key="6">
    <source>
        <dbReference type="Pfam" id="PF04542"/>
    </source>
</evidence>
<keyword evidence="2" id="KW-0731">Sigma factor</keyword>
<dbReference type="Gene3D" id="1.10.1740.10">
    <property type="match status" value="1"/>
</dbReference>
<organism evidence="8 9">
    <name type="scientific">Arthrobacter caoxuetaonis</name>
    <dbReference type="NCBI Taxonomy" id="2886935"/>
    <lineage>
        <taxon>Bacteria</taxon>
        <taxon>Bacillati</taxon>
        <taxon>Actinomycetota</taxon>
        <taxon>Actinomycetes</taxon>
        <taxon>Micrococcales</taxon>
        <taxon>Micrococcaceae</taxon>
        <taxon>Arthrobacter</taxon>
    </lineage>
</organism>
<reference evidence="8" key="1">
    <citation type="submission" date="2021-10" db="EMBL/GenBank/DDBJ databases">
        <title>Novel species in genus Arthrobacter.</title>
        <authorList>
            <person name="Liu Y."/>
        </authorList>
    </citation>
    <scope>NUCLEOTIDE SEQUENCE</scope>
    <source>
        <strain evidence="8">Zg-Y453</strain>
    </source>
</reference>
<keyword evidence="9" id="KW-1185">Reference proteome</keyword>
<keyword evidence="3" id="KW-0238">DNA-binding</keyword>
<dbReference type="PANTHER" id="PTHR30385">
    <property type="entry name" value="SIGMA FACTOR F FLAGELLAR"/>
    <property type="match status" value="1"/>
</dbReference>
<evidence type="ECO:0000256" key="1">
    <source>
        <dbReference type="ARBA" id="ARBA00023015"/>
    </source>
</evidence>
<evidence type="ECO:0000259" key="7">
    <source>
        <dbReference type="Pfam" id="PF04545"/>
    </source>
</evidence>
<evidence type="ECO:0000256" key="3">
    <source>
        <dbReference type="ARBA" id="ARBA00023125"/>
    </source>
</evidence>
<evidence type="ECO:0000256" key="4">
    <source>
        <dbReference type="ARBA" id="ARBA00023163"/>
    </source>
</evidence>
<gene>
    <name evidence="8" type="ORF">LJ757_18535</name>
</gene>
<dbReference type="SUPFAM" id="SSF88946">
    <property type="entry name" value="Sigma2 domain of RNA polymerase sigma factors"/>
    <property type="match status" value="1"/>
</dbReference>
<dbReference type="Proteomes" id="UP001139158">
    <property type="component" value="Unassembled WGS sequence"/>
</dbReference>
<dbReference type="SUPFAM" id="SSF88659">
    <property type="entry name" value="Sigma3 and sigma4 domains of RNA polymerase sigma factors"/>
    <property type="match status" value="2"/>
</dbReference>
<evidence type="ECO:0000313" key="8">
    <source>
        <dbReference type="EMBL" id="MCC3299759.1"/>
    </source>
</evidence>
<dbReference type="GO" id="GO:0016987">
    <property type="term" value="F:sigma factor activity"/>
    <property type="evidence" value="ECO:0007669"/>
    <property type="project" value="UniProtKB-KW"/>
</dbReference>
<keyword evidence="4" id="KW-0804">Transcription</keyword>
<evidence type="ECO:0000256" key="5">
    <source>
        <dbReference type="SAM" id="MobiDB-lite"/>
    </source>
</evidence>
<dbReference type="InterPro" id="IPR013324">
    <property type="entry name" value="RNA_pol_sigma_r3/r4-like"/>
</dbReference>
<dbReference type="AlphaFoldDB" id="A0A9X1SGV3"/>
<proteinExistence type="predicted"/>